<dbReference type="InParanoid" id="T0S544"/>
<dbReference type="Proteomes" id="UP000030762">
    <property type="component" value="Unassembled WGS sequence"/>
</dbReference>
<dbReference type="EMBL" id="JH767137">
    <property type="protein sequence ID" value="EQC40253.1"/>
    <property type="molecule type" value="Genomic_DNA"/>
</dbReference>
<dbReference type="Gene3D" id="3.30.200.20">
    <property type="entry name" value="Phosphorylase Kinase, domain 1"/>
    <property type="match status" value="1"/>
</dbReference>
<dbReference type="InterPro" id="IPR036770">
    <property type="entry name" value="Ankyrin_rpt-contain_sf"/>
</dbReference>
<dbReference type="Pfam" id="PF13637">
    <property type="entry name" value="Ank_4"/>
    <property type="match status" value="1"/>
</dbReference>
<sequence>MNDVDIVRVLVDSGADPSLSDQDKNTPLTIAVKREYSAILVVLGSRNHVTIDNDQVLGSGAVGTVYRGTFNGRNVAVKVFPQPL</sequence>
<evidence type="ECO:0000313" key="1">
    <source>
        <dbReference type="EMBL" id="EQC40253.1"/>
    </source>
</evidence>
<organism evidence="1 2">
    <name type="scientific">Saprolegnia diclina (strain VS20)</name>
    <dbReference type="NCBI Taxonomy" id="1156394"/>
    <lineage>
        <taxon>Eukaryota</taxon>
        <taxon>Sar</taxon>
        <taxon>Stramenopiles</taxon>
        <taxon>Oomycota</taxon>
        <taxon>Saprolegniomycetes</taxon>
        <taxon>Saprolegniales</taxon>
        <taxon>Saprolegniaceae</taxon>
        <taxon>Saprolegnia</taxon>
    </lineage>
</organism>
<dbReference type="InterPro" id="IPR002110">
    <property type="entry name" value="Ankyrin_rpt"/>
</dbReference>
<proteinExistence type="predicted"/>
<dbReference type="InterPro" id="IPR011009">
    <property type="entry name" value="Kinase-like_dom_sf"/>
</dbReference>
<dbReference type="OrthoDB" id="194358at2759"/>
<dbReference type="AlphaFoldDB" id="T0S544"/>
<dbReference type="SUPFAM" id="SSF48403">
    <property type="entry name" value="Ankyrin repeat"/>
    <property type="match status" value="1"/>
</dbReference>
<gene>
    <name evidence="1" type="ORF">SDRG_02899</name>
</gene>
<dbReference type="SUPFAM" id="SSF56112">
    <property type="entry name" value="Protein kinase-like (PK-like)"/>
    <property type="match status" value="1"/>
</dbReference>
<reference evidence="1 2" key="1">
    <citation type="submission" date="2012-04" db="EMBL/GenBank/DDBJ databases">
        <title>The Genome Sequence of Saprolegnia declina VS20.</title>
        <authorList>
            <consortium name="The Broad Institute Genome Sequencing Platform"/>
            <person name="Russ C."/>
            <person name="Nusbaum C."/>
            <person name="Tyler B."/>
            <person name="van West P."/>
            <person name="Dieguez-Uribeondo J."/>
            <person name="de Bruijn I."/>
            <person name="Tripathy S."/>
            <person name="Jiang R."/>
            <person name="Young S.K."/>
            <person name="Zeng Q."/>
            <person name="Gargeya S."/>
            <person name="Fitzgerald M."/>
            <person name="Haas B."/>
            <person name="Abouelleil A."/>
            <person name="Alvarado L."/>
            <person name="Arachchi H.M."/>
            <person name="Berlin A."/>
            <person name="Chapman S.B."/>
            <person name="Goldberg J."/>
            <person name="Griggs A."/>
            <person name="Gujja S."/>
            <person name="Hansen M."/>
            <person name="Howarth C."/>
            <person name="Imamovic A."/>
            <person name="Larimer J."/>
            <person name="McCowen C."/>
            <person name="Montmayeur A."/>
            <person name="Murphy C."/>
            <person name="Neiman D."/>
            <person name="Pearson M."/>
            <person name="Priest M."/>
            <person name="Roberts A."/>
            <person name="Saif S."/>
            <person name="Shea T."/>
            <person name="Sisk P."/>
            <person name="Sykes S."/>
            <person name="Wortman J."/>
            <person name="Nusbaum C."/>
            <person name="Birren B."/>
        </authorList>
    </citation>
    <scope>NUCLEOTIDE SEQUENCE [LARGE SCALE GENOMIC DNA]</scope>
    <source>
        <strain evidence="1 2">VS20</strain>
    </source>
</reference>
<dbReference type="RefSeq" id="XP_008606727.1">
    <property type="nucleotide sequence ID" value="XM_008608505.1"/>
</dbReference>
<protein>
    <submittedName>
        <fullName evidence="1">Uncharacterized protein</fullName>
    </submittedName>
</protein>
<dbReference type="VEuPathDB" id="FungiDB:SDRG_02899"/>
<keyword evidence="2" id="KW-1185">Reference proteome</keyword>
<dbReference type="Gene3D" id="1.25.40.20">
    <property type="entry name" value="Ankyrin repeat-containing domain"/>
    <property type="match status" value="1"/>
</dbReference>
<evidence type="ECO:0000313" key="2">
    <source>
        <dbReference type="Proteomes" id="UP000030762"/>
    </source>
</evidence>
<accession>T0S544</accession>
<name>T0S544_SAPDV</name>
<dbReference type="GeneID" id="19943626"/>